<dbReference type="AlphaFoldDB" id="A0A246FLH3"/>
<dbReference type="Gene3D" id="2.60.120.260">
    <property type="entry name" value="Galactose-binding domain-like"/>
    <property type="match status" value="1"/>
</dbReference>
<feature type="chain" id="PRO_5013258602" description="Secretion system C-terminal sorting domain-containing protein" evidence="1">
    <location>
        <begin position="21"/>
        <end position="820"/>
    </location>
</feature>
<sequence>MKKLLLLPALLLAGATTSQAQKFVRSTAPAPATICYSRPESMNTQLPLPAAYLEQQRDGNRTAAARIEVTYTDFPPDARAAFQHAVDIWQSLLISPVTIRVQATWTALTAGTLGSAGATAYYQDISGATRSGVDYPVALAEKISGQELNAASEPDINARFNSTFNWYYGLDGVVPAGKYDLVTVVLHELGHGLGFIAGTRYIAPNGSYGIPPSIFSTYIETQAGELLVNNPAYPNGSAALGSQFVSNQLYFNSPLAKAVNADQRPRLYAPATYSAGSSISHLNESTYIAGNINSLMTPQIGAAEAMHNPGPITLRMLDEMGWFNTAIRTTPLPDSEVAQDFPVTATIVSDGTVTPGSVKLNYAIDNAAPVAVTMTNTGGNEYRGVIPNPGLNHKISYFITASDNETKRTYTAPATYQPGVATVARYSFFVGPDVIAPLVQYRAPNYVFADQLPLALRVQATDNLGVASVRAEIFVNGVAKPTITLTRQGTTNTYLGSLTAAGAVAGDVITYRLVTRDIATVANQTLSPATGLYTVNVVSFKAAQASYANNFNTTGSIDFVGEGFSIMQPSTFANPAIHSDHPYGNDSSLIYQLLVPITVTNKNQVMSFDEIVLVEPGEPNSLFNTPDFYDYVVVEGSNDKGATWQPLADGYDSRFQADWLATWNSRVTAEGNSTALPAPSLYANHSFNLADKFAQGDEVRLRFRLTSDPGAFGWGWAIDNLNIRTVVTGVASELQATGGLNVYPNPSAGQFRVRANFVRPTSGLEVLVRNMLGQVVFRQAVPTTTALDLPVDLSQLANGLYQLSLGNGADAATRKIQVQR</sequence>
<dbReference type="Pfam" id="PF18962">
    <property type="entry name" value="Por_Secre_tail"/>
    <property type="match status" value="1"/>
</dbReference>
<gene>
    <name evidence="3" type="ORF">CDA63_08300</name>
</gene>
<dbReference type="OrthoDB" id="614750at2"/>
<comment type="caution">
    <text evidence="3">The sequence shown here is derived from an EMBL/GenBank/DDBJ whole genome shotgun (WGS) entry which is preliminary data.</text>
</comment>
<accession>A0A246FLH3</accession>
<evidence type="ECO:0000313" key="3">
    <source>
        <dbReference type="EMBL" id="OWP63573.1"/>
    </source>
</evidence>
<organism evidence="3 4">
    <name type="scientific">Hymenobacter amundsenii</name>
    <dbReference type="NCBI Taxonomy" id="2006685"/>
    <lineage>
        <taxon>Bacteria</taxon>
        <taxon>Pseudomonadati</taxon>
        <taxon>Bacteroidota</taxon>
        <taxon>Cytophagia</taxon>
        <taxon>Cytophagales</taxon>
        <taxon>Hymenobacteraceae</taxon>
        <taxon>Hymenobacter</taxon>
    </lineage>
</organism>
<dbReference type="NCBIfam" id="TIGR04183">
    <property type="entry name" value="Por_Secre_tail"/>
    <property type="match status" value="1"/>
</dbReference>
<dbReference type="EMBL" id="NIRR01000010">
    <property type="protein sequence ID" value="OWP63573.1"/>
    <property type="molecule type" value="Genomic_DNA"/>
</dbReference>
<dbReference type="RefSeq" id="WP_088463986.1">
    <property type="nucleotide sequence ID" value="NZ_NIRR01000010.1"/>
</dbReference>
<evidence type="ECO:0000256" key="1">
    <source>
        <dbReference type="SAM" id="SignalP"/>
    </source>
</evidence>
<dbReference type="InterPro" id="IPR024079">
    <property type="entry name" value="MetalloPept_cat_dom_sf"/>
</dbReference>
<feature type="signal peptide" evidence="1">
    <location>
        <begin position="1"/>
        <end position="20"/>
    </location>
</feature>
<protein>
    <recommendedName>
        <fullName evidence="2">Secretion system C-terminal sorting domain-containing protein</fullName>
    </recommendedName>
</protein>
<dbReference type="GO" id="GO:0008237">
    <property type="term" value="F:metallopeptidase activity"/>
    <property type="evidence" value="ECO:0007669"/>
    <property type="project" value="InterPro"/>
</dbReference>
<dbReference type="Proteomes" id="UP000197277">
    <property type="component" value="Unassembled WGS sequence"/>
</dbReference>
<proteinExistence type="predicted"/>
<name>A0A246FLH3_9BACT</name>
<evidence type="ECO:0000259" key="2">
    <source>
        <dbReference type="Pfam" id="PF18962"/>
    </source>
</evidence>
<feature type="domain" description="Secretion system C-terminal sorting" evidence="2">
    <location>
        <begin position="742"/>
        <end position="818"/>
    </location>
</feature>
<evidence type="ECO:0000313" key="4">
    <source>
        <dbReference type="Proteomes" id="UP000197277"/>
    </source>
</evidence>
<keyword evidence="1" id="KW-0732">Signal</keyword>
<reference evidence="3 4" key="1">
    <citation type="submission" date="2017-06" db="EMBL/GenBank/DDBJ databases">
        <title>Hymenobacter amundsenii sp. nov. isolated from regoliths in Antarctica.</title>
        <authorList>
            <person name="Sedlacek I."/>
            <person name="Kralova S."/>
            <person name="Pantucek R."/>
            <person name="Svec P."/>
            <person name="Holochova P."/>
            <person name="Stankova E."/>
            <person name="Vrbovska V."/>
            <person name="Busse H.-J."/>
        </authorList>
    </citation>
    <scope>NUCLEOTIDE SEQUENCE [LARGE SCALE GENOMIC DNA]</scope>
    <source>
        <strain evidence="3 4">CCM 8682</strain>
    </source>
</reference>
<dbReference type="InterPro" id="IPR026444">
    <property type="entry name" value="Secre_tail"/>
</dbReference>
<dbReference type="SUPFAM" id="SSF55486">
    <property type="entry name" value="Metalloproteases ('zincins'), catalytic domain"/>
    <property type="match status" value="1"/>
</dbReference>
<dbReference type="Gene3D" id="3.40.390.10">
    <property type="entry name" value="Collagenase (Catalytic Domain)"/>
    <property type="match status" value="1"/>
</dbReference>
<keyword evidence="4" id="KW-1185">Reference proteome</keyword>